<dbReference type="GO" id="GO:0055085">
    <property type="term" value="P:transmembrane transport"/>
    <property type="evidence" value="ECO:0007669"/>
    <property type="project" value="InterPro"/>
</dbReference>
<dbReference type="GO" id="GO:0031317">
    <property type="term" value="C:tripartite ATP-independent periplasmic transporter complex"/>
    <property type="evidence" value="ECO:0007669"/>
    <property type="project" value="InterPro"/>
</dbReference>
<keyword evidence="3" id="KW-0574">Periplasm</keyword>
<organism evidence="6 7">
    <name type="scientific">Paracoccus liaowanqingii</name>
    <dbReference type="NCBI Taxonomy" id="2560053"/>
    <lineage>
        <taxon>Bacteria</taxon>
        <taxon>Pseudomonadati</taxon>
        <taxon>Pseudomonadota</taxon>
        <taxon>Alphaproteobacteria</taxon>
        <taxon>Rhodobacterales</taxon>
        <taxon>Paracoccaceae</taxon>
        <taxon>Paracoccus</taxon>
    </lineage>
</organism>
<dbReference type="Gene3D" id="3.40.190.170">
    <property type="entry name" value="Bacterial extracellular solute-binding protein, family 7"/>
    <property type="match status" value="1"/>
</dbReference>
<name>A0A4P7HIJ2_9RHOB</name>
<dbReference type="PANTHER" id="PTHR33376">
    <property type="match status" value="1"/>
</dbReference>
<keyword evidence="2" id="KW-0732">Signal</keyword>
<reference evidence="7" key="1">
    <citation type="submission" date="2019-03" db="EMBL/GenBank/DDBJ databases">
        <authorList>
            <person name="Li J."/>
        </authorList>
    </citation>
    <scope>NUCLEOTIDE SEQUENCE [LARGE SCALE GENOMIC DNA]</scope>
    <source>
        <strain evidence="7">2251</strain>
    </source>
</reference>
<keyword evidence="5" id="KW-0479">Metal-binding</keyword>
<comment type="subcellular location">
    <subcellularLocation>
        <location evidence="1">Periplasm</location>
    </subcellularLocation>
</comment>
<dbReference type="PANTHER" id="PTHR33376:SF5">
    <property type="entry name" value="EXTRACYTOPLASMIC SOLUTE RECEPTOR PROTEIN"/>
    <property type="match status" value="1"/>
</dbReference>
<evidence type="ECO:0000256" key="2">
    <source>
        <dbReference type="ARBA" id="ARBA00022729"/>
    </source>
</evidence>
<dbReference type="AlphaFoldDB" id="A0A4P7HIJ2"/>
<feature type="binding site" evidence="5">
    <location>
        <position position="253"/>
    </location>
    <ligand>
        <name>substrate</name>
    </ligand>
</feature>
<evidence type="ECO:0000256" key="5">
    <source>
        <dbReference type="PIRSR" id="PIRSR039026-2"/>
    </source>
</evidence>
<proteinExistence type="predicted"/>
<accession>A0A4P7HIJ2</accession>
<dbReference type="GO" id="GO:0046872">
    <property type="term" value="F:metal ion binding"/>
    <property type="evidence" value="ECO:0007669"/>
    <property type="project" value="UniProtKB-KW"/>
</dbReference>
<dbReference type="Proteomes" id="UP000296374">
    <property type="component" value="Chromosome"/>
</dbReference>
<dbReference type="Gene3D" id="3.40.190.10">
    <property type="entry name" value="Periplasmic binding protein-like II"/>
    <property type="match status" value="1"/>
</dbReference>
<evidence type="ECO:0000256" key="1">
    <source>
        <dbReference type="ARBA" id="ARBA00004418"/>
    </source>
</evidence>
<dbReference type="PROSITE" id="PS51318">
    <property type="entry name" value="TAT"/>
    <property type="match status" value="1"/>
</dbReference>
<dbReference type="CDD" id="cd13604">
    <property type="entry name" value="PBP2_TRAP_ketoacid_lactate_like"/>
    <property type="match status" value="1"/>
</dbReference>
<feature type="binding site" evidence="5">
    <location>
        <position position="227"/>
    </location>
    <ligand>
        <name>substrate</name>
    </ligand>
</feature>
<dbReference type="InterPro" id="IPR018389">
    <property type="entry name" value="DctP_fam"/>
</dbReference>
<feature type="binding site" evidence="4">
    <location>
        <position position="169"/>
    </location>
    <ligand>
        <name>substrate</name>
    </ligand>
</feature>
<dbReference type="PIRSF" id="PIRSF039026">
    <property type="entry name" value="SiaP"/>
    <property type="match status" value="1"/>
</dbReference>
<evidence type="ECO:0000313" key="7">
    <source>
        <dbReference type="Proteomes" id="UP000296374"/>
    </source>
</evidence>
<dbReference type="GO" id="GO:0042597">
    <property type="term" value="C:periplasmic space"/>
    <property type="evidence" value="ECO:0007669"/>
    <property type="project" value="UniProtKB-SubCell"/>
</dbReference>
<dbReference type="KEGG" id="plia:E4191_03610"/>
<protein>
    <submittedName>
        <fullName evidence="6">TRAP transporter substrate-binding protein</fullName>
    </submittedName>
</protein>
<evidence type="ECO:0000313" key="6">
    <source>
        <dbReference type="EMBL" id="QBX33904.1"/>
    </source>
</evidence>
<evidence type="ECO:0000256" key="3">
    <source>
        <dbReference type="ARBA" id="ARBA00022764"/>
    </source>
</evidence>
<evidence type="ECO:0000256" key="4">
    <source>
        <dbReference type="PIRSR" id="PIRSR039026-1"/>
    </source>
</evidence>
<sequence length="379" mass="41472">MTETRETARHSRRSFLRTGAVGGSVAAVTALAAPAVLAQSPIVMRMQTSWPASDIWMDMAREYTTRVEEMSGGRITIDLLPAGAVVGAFQVMDAVADGVIDAAHTVPVYWYGKSKAASFFGTGPVFGGSATTMLAWFYQGGGAELYRELTQDILGLNVYGYMGMPMPAQPLGWFKNEVSTVADVQGLKYRTVGLAADLLQEMGMSVAQLPGGEIVPAMERGVIDAFEFNNPSSDRRFGAQDVAKNYYLSSYHQASESFEFLFNRDFMDDLPADLQAILKYAVEASATSNLALAMSEYSKDLAELQSEGGVTVRRTSQDILAAQLQAWDTLIADLETDPFNKKVMDSQRAWTERVAYYELMNSADLGLAYEHYFPGKLSM</sequence>
<dbReference type="InterPro" id="IPR006311">
    <property type="entry name" value="TAT_signal"/>
</dbReference>
<dbReference type="RefSeq" id="WP_135312198.1">
    <property type="nucleotide sequence ID" value="NZ_CP038439.1"/>
</dbReference>
<dbReference type="InterPro" id="IPR038404">
    <property type="entry name" value="TRAP_DctP_sf"/>
</dbReference>
<feature type="binding site" evidence="5">
    <location>
        <position position="228"/>
    </location>
    <ligand>
        <name>Na(+)</name>
        <dbReference type="ChEBI" id="CHEBI:29101"/>
    </ligand>
</feature>
<dbReference type="EMBL" id="CP038439">
    <property type="protein sequence ID" value="QBX33904.1"/>
    <property type="molecule type" value="Genomic_DNA"/>
</dbReference>
<gene>
    <name evidence="6" type="ORF">E4191_03610</name>
</gene>
<dbReference type="InterPro" id="IPR026289">
    <property type="entry name" value="SBP_TakP-like"/>
</dbReference>
<feature type="binding site" evidence="4">
    <location>
        <position position="190"/>
    </location>
    <ligand>
        <name>substrate</name>
    </ligand>
</feature>
<dbReference type="Pfam" id="PF03480">
    <property type="entry name" value="DctP"/>
    <property type="match status" value="1"/>
</dbReference>